<dbReference type="EMBL" id="JXSQ01000006">
    <property type="protein sequence ID" value="KIP52869.1"/>
    <property type="molecule type" value="Genomic_DNA"/>
</dbReference>
<protein>
    <submittedName>
        <fullName evidence="1">Uncharacterized protein</fullName>
    </submittedName>
</protein>
<evidence type="ECO:0000313" key="1">
    <source>
        <dbReference type="EMBL" id="KIP52869.1"/>
    </source>
</evidence>
<dbReference type="AlphaFoldDB" id="A0A0D0IMR5"/>
<evidence type="ECO:0000313" key="2">
    <source>
        <dbReference type="Proteomes" id="UP000032120"/>
    </source>
</evidence>
<comment type="caution">
    <text evidence="1">The sequence shown here is derived from an EMBL/GenBank/DDBJ whole genome shotgun (WGS) entry which is preliminary data.</text>
</comment>
<gene>
    <name evidence="1" type="ORF">SD72_06680</name>
</gene>
<accession>A0A0D0IMR5</accession>
<keyword evidence="2" id="KW-1185">Reference proteome</keyword>
<proteinExistence type="predicted"/>
<dbReference type="Proteomes" id="UP000032120">
    <property type="component" value="Unassembled WGS sequence"/>
</dbReference>
<organism evidence="1 2">
    <name type="scientific">Leucobacter komagatae</name>
    <dbReference type="NCBI Taxonomy" id="55969"/>
    <lineage>
        <taxon>Bacteria</taxon>
        <taxon>Bacillati</taxon>
        <taxon>Actinomycetota</taxon>
        <taxon>Actinomycetes</taxon>
        <taxon>Micrococcales</taxon>
        <taxon>Microbacteriaceae</taxon>
        <taxon>Leucobacter</taxon>
    </lineage>
</organism>
<name>A0A0D0IMR5_9MICO</name>
<sequence>MTASKLANHADPGGLQIRAQIDTLLGAEEGSRRSEDAFTRWSLNRSVEADGKTGLYSASVGQIEQNDLLVRKTYDNLEVPDNLTQIDTYFVAQTMDASRAKVLPLIQQNGILLERIKSSVHAFLVATEAELDAGQHDSSLFVRAQDYVNSALAKIAPDALEKFVAAQDRLYSGKPEDLAHALTSCRRMIKALADAVYPATGETLTDDAGIGRVMSDDLYRNRLIQYVKETIGKHGQGKVMQDALAALGNRLKSLDSLASKGVHDKVTAAEAETCIVWTYLLAADIVRLADGTSALLVETNDATA</sequence>
<reference evidence="1 2" key="1">
    <citation type="submission" date="2015-01" db="EMBL/GenBank/DDBJ databases">
        <title>Draft genome sequence of Leucobacter komagatae strain VKM ST2845.</title>
        <authorList>
            <person name="Karlyshev A.V."/>
            <person name="Kudryashova E.B."/>
        </authorList>
    </citation>
    <scope>NUCLEOTIDE SEQUENCE [LARGE SCALE GENOMIC DNA]</scope>
    <source>
        <strain evidence="1 2">VKM ST2845</strain>
    </source>
</reference>